<keyword evidence="1" id="KW-0472">Membrane</keyword>
<keyword evidence="1" id="KW-0812">Transmembrane</keyword>
<keyword evidence="1" id="KW-1133">Transmembrane helix</keyword>
<sequence>METDQVRAAALIINYTKKKHKNKRKIYFYICFRYEIKNIFVFYVDFA</sequence>
<feature type="transmembrane region" description="Helical" evidence="1">
    <location>
        <begin position="26"/>
        <end position="44"/>
    </location>
</feature>
<evidence type="ECO:0000313" key="2">
    <source>
        <dbReference type="EMBL" id="EEG51726.1"/>
    </source>
</evidence>
<evidence type="ECO:0000313" key="3">
    <source>
        <dbReference type="Proteomes" id="UP000004756"/>
    </source>
</evidence>
<gene>
    <name evidence="2" type="ORF">CLOSTASPAR_06197</name>
</gene>
<dbReference type="Proteomes" id="UP000004756">
    <property type="component" value="Unassembled WGS sequence"/>
</dbReference>
<keyword evidence="3" id="KW-1185">Reference proteome</keyword>
<comment type="caution">
    <text evidence="2">The sequence shown here is derived from an EMBL/GenBank/DDBJ whole genome shotgun (WGS) entry which is preliminary data.</text>
</comment>
<evidence type="ECO:0000256" key="1">
    <source>
        <dbReference type="SAM" id="Phobius"/>
    </source>
</evidence>
<reference evidence="2 3" key="2">
    <citation type="submission" date="2009-02" db="EMBL/GenBank/DDBJ databases">
        <title>Draft genome sequence of Clostridium asparagiforme (DSM 15981).</title>
        <authorList>
            <person name="Sudarsanam P."/>
            <person name="Ley R."/>
            <person name="Guruge J."/>
            <person name="Turnbaugh P.J."/>
            <person name="Mahowald M."/>
            <person name="Liep D."/>
            <person name="Gordon J."/>
        </authorList>
    </citation>
    <scope>NUCLEOTIDE SEQUENCE [LARGE SCALE GENOMIC DNA]</scope>
    <source>
        <strain evidence="2 3">DSM 15981</strain>
    </source>
</reference>
<name>C0DA94_9FIRM</name>
<organism evidence="2 3">
    <name type="scientific">[Clostridium] asparagiforme DSM 15981</name>
    <dbReference type="NCBI Taxonomy" id="518636"/>
    <lineage>
        <taxon>Bacteria</taxon>
        <taxon>Bacillati</taxon>
        <taxon>Bacillota</taxon>
        <taxon>Clostridia</taxon>
        <taxon>Lachnospirales</taxon>
        <taxon>Lachnospiraceae</taxon>
        <taxon>Enterocloster</taxon>
    </lineage>
</organism>
<accession>C0DA94</accession>
<dbReference type="HOGENOM" id="CLU_3166258_0_0_9"/>
<reference evidence="2 3" key="1">
    <citation type="submission" date="2009-01" db="EMBL/GenBank/DDBJ databases">
        <authorList>
            <person name="Fulton L."/>
            <person name="Clifton S."/>
            <person name="Fulton B."/>
            <person name="Xu J."/>
            <person name="Minx P."/>
            <person name="Pepin K.H."/>
            <person name="Johnson M."/>
            <person name="Bhonagiri V."/>
            <person name="Nash W.E."/>
            <person name="Mardis E.R."/>
            <person name="Wilson R.K."/>
        </authorList>
    </citation>
    <scope>NUCLEOTIDE SEQUENCE [LARGE SCALE GENOMIC DNA]</scope>
    <source>
        <strain evidence="2 3">DSM 15981</strain>
    </source>
</reference>
<protein>
    <submittedName>
        <fullName evidence="2">Uncharacterized protein</fullName>
    </submittedName>
</protein>
<dbReference type="EMBL" id="ACCJ01000533">
    <property type="protein sequence ID" value="EEG51726.1"/>
    <property type="molecule type" value="Genomic_DNA"/>
</dbReference>
<proteinExistence type="predicted"/>
<dbReference type="AlphaFoldDB" id="C0DA94"/>